<keyword evidence="2" id="KW-0805">Transcription regulation</keyword>
<keyword evidence="7" id="KW-0614">Plasmid</keyword>
<evidence type="ECO:0000256" key="1">
    <source>
        <dbReference type="ARBA" id="ARBA00009437"/>
    </source>
</evidence>
<feature type="domain" description="HTH lysR-type" evidence="6">
    <location>
        <begin position="357"/>
        <end position="414"/>
    </location>
</feature>
<evidence type="ECO:0000256" key="5">
    <source>
        <dbReference type="SAM" id="MobiDB-lite"/>
    </source>
</evidence>
<dbReference type="PANTHER" id="PTHR30346">
    <property type="entry name" value="TRANSCRIPTIONAL DUAL REGULATOR HCAR-RELATED"/>
    <property type="match status" value="1"/>
</dbReference>
<dbReference type="EMBL" id="CP003229">
    <property type="protein sequence ID" value="AEW99100.1"/>
    <property type="molecule type" value="Genomic_DNA"/>
</dbReference>
<feature type="region of interest" description="Disordered" evidence="5">
    <location>
        <begin position="442"/>
        <end position="476"/>
    </location>
</feature>
<dbReference type="OrthoDB" id="4131546at2"/>
<dbReference type="KEGG" id="scy:SCATT_p09070"/>
<evidence type="ECO:0000259" key="6">
    <source>
        <dbReference type="PROSITE" id="PS50931"/>
    </source>
</evidence>
<dbReference type="InterPro" id="IPR005119">
    <property type="entry name" value="LysR_subst-bd"/>
</dbReference>
<feature type="domain" description="HTH lysR-type" evidence="6">
    <location>
        <begin position="12"/>
        <end position="61"/>
    </location>
</feature>
<dbReference type="HOGENOM" id="CLU_573528_0_0_11"/>
<evidence type="ECO:0000313" key="7">
    <source>
        <dbReference type="EMBL" id="AEW99100.1"/>
    </source>
</evidence>
<comment type="similarity">
    <text evidence="1">Belongs to the LysR transcriptional regulatory family.</text>
</comment>
<dbReference type="Gene3D" id="3.40.190.10">
    <property type="entry name" value="Periplasmic binding protein-like II"/>
    <property type="match status" value="2"/>
</dbReference>
<dbReference type="InterPro" id="IPR036390">
    <property type="entry name" value="WH_DNA-bd_sf"/>
</dbReference>
<dbReference type="GO" id="GO:0003677">
    <property type="term" value="F:DNA binding"/>
    <property type="evidence" value="ECO:0007669"/>
    <property type="project" value="UniProtKB-KW"/>
</dbReference>
<evidence type="ECO:0000256" key="2">
    <source>
        <dbReference type="ARBA" id="ARBA00023015"/>
    </source>
</evidence>
<keyword evidence="8" id="KW-1185">Reference proteome</keyword>
<gene>
    <name evidence="7" type="ordered locus">SCATT_p09070</name>
</gene>
<accession>G8XDF4</accession>
<dbReference type="KEGG" id="sct:SCAT_p0828"/>
<dbReference type="PATRIC" id="fig|1003195.11.peg.799"/>
<evidence type="ECO:0000256" key="3">
    <source>
        <dbReference type="ARBA" id="ARBA00023125"/>
    </source>
</evidence>
<accession>F8JND7</accession>
<dbReference type="GO" id="GO:0032993">
    <property type="term" value="C:protein-DNA complex"/>
    <property type="evidence" value="ECO:0007669"/>
    <property type="project" value="TreeGrafter"/>
</dbReference>
<dbReference type="InterPro" id="IPR000847">
    <property type="entry name" value="LysR_HTH_N"/>
</dbReference>
<dbReference type="Pfam" id="PF00126">
    <property type="entry name" value="HTH_1"/>
    <property type="match status" value="2"/>
</dbReference>
<dbReference type="InterPro" id="IPR036388">
    <property type="entry name" value="WH-like_DNA-bd_sf"/>
</dbReference>
<geneLocation type="plasmid" evidence="7 8">
    <name>pSCATT</name>
</geneLocation>
<evidence type="ECO:0000256" key="4">
    <source>
        <dbReference type="ARBA" id="ARBA00023163"/>
    </source>
</evidence>
<evidence type="ECO:0000313" key="8">
    <source>
        <dbReference type="Proteomes" id="UP000007842"/>
    </source>
</evidence>
<keyword evidence="4" id="KW-0804">Transcription</keyword>
<reference evidence="8" key="1">
    <citation type="submission" date="2011-12" db="EMBL/GenBank/DDBJ databases">
        <title>Complete genome sequence of Streptomyces cattleya strain DSM 46488.</title>
        <authorList>
            <person name="Ou H.-Y."/>
            <person name="Li P."/>
            <person name="Zhao C."/>
            <person name="O'Hagan D."/>
            <person name="Deng Z."/>
        </authorList>
    </citation>
    <scope>NUCLEOTIDE SEQUENCE [LARGE SCALE GENOMIC DNA]</scope>
    <source>
        <strain evidence="8">ATCC 35852 / DSM 46488 / JCM 4925 / NBRC 14057 / NRRL 8057</strain>
        <plasmid evidence="8">Plasmid pSCATT</plasmid>
    </source>
</reference>
<organism evidence="7 8">
    <name type="scientific">Streptantibioticus cattleyicolor (strain ATCC 35852 / DSM 46488 / JCM 4925 / NBRC 14057 / NRRL 8057)</name>
    <name type="common">Streptomyces cattleya</name>
    <dbReference type="NCBI Taxonomy" id="1003195"/>
    <lineage>
        <taxon>Bacteria</taxon>
        <taxon>Bacillati</taxon>
        <taxon>Actinomycetota</taxon>
        <taxon>Actinomycetes</taxon>
        <taxon>Kitasatosporales</taxon>
        <taxon>Streptomycetaceae</taxon>
        <taxon>Streptantibioticus</taxon>
    </lineage>
</organism>
<dbReference type="Proteomes" id="UP000007842">
    <property type="component" value="Plasmid pSCATT"/>
</dbReference>
<feature type="compositionally biased region" description="Polar residues" evidence="5">
    <location>
        <begin position="458"/>
        <end position="476"/>
    </location>
</feature>
<sequence>MFDLRRSDVALLQAVADHGSLHAAQRQGWVTQSSASRRLTRLERRLRTVLVSRGSTGARLTDEGHALLHAGQRLLGAIDFAMANAADTDEPGPRLRVLQMAVSTEYTCEAGEEPAVGFPDVVFDLVPAARQDVWSRFDRYAVDAACGWARSTPALRRYGADVRLVVEEPQWVAVPRGHPLAGRGALGLEDLAEAEWVAIVGESTHEDLARAFARHGLTPRVGCTVHSRSAAADLVARGYGFALVSPLCAAPVEDAGYALRPLRQQVVRRLFLATDPLLLPEALARDLCTGLQRRYVQHAAERNPGYLRSTTFPLPAADLSAPPPGRSAATEPDGPRDPLPFLVCERHWTAEGPSSLVEAEHLYLLRVIERTGSLNRAASDLLITQPALTRRIHRLEQVCGRTLVHSAPRGTCLSPMARRLLHCTEAAEDRLDTLVAALRRAAASTTPPLPRQRPAGSGETSKNRASSLLLSSTEVC</sequence>
<dbReference type="GO" id="GO:0003700">
    <property type="term" value="F:DNA-binding transcription factor activity"/>
    <property type="evidence" value="ECO:0007669"/>
    <property type="project" value="InterPro"/>
</dbReference>
<protein>
    <submittedName>
        <fullName evidence="7">Transcriptional regulator ClaR-like protein</fullName>
    </submittedName>
</protein>
<dbReference type="PANTHER" id="PTHR30346:SF28">
    <property type="entry name" value="HTH-TYPE TRANSCRIPTIONAL REGULATOR CYNR"/>
    <property type="match status" value="1"/>
</dbReference>
<proteinExistence type="inferred from homology"/>
<dbReference type="SUPFAM" id="SSF46785">
    <property type="entry name" value="Winged helix' DNA-binding domain"/>
    <property type="match status" value="2"/>
</dbReference>
<name>F8JND7_STREN</name>
<keyword evidence="3" id="KW-0238">DNA-binding</keyword>
<dbReference type="Pfam" id="PF03466">
    <property type="entry name" value="LysR_substrate"/>
    <property type="match status" value="1"/>
</dbReference>
<dbReference type="Gene3D" id="1.10.10.10">
    <property type="entry name" value="Winged helix-like DNA-binding domain superfamily/Winged helix DNA-binding domain"/>
    <property type="match status" value="2"/>
</dbReference>
<dbReference type="AlphaFoldDB" id="F8JND7"/>
<dbReference type="PROSITE" id="PS50931">
    <property type="entry name" value="HTH_LYSR"/>
    <property type="match status" value="2"/>
</dbReference>
<feature type="region of interest" description="Disordered" evidence="5">
    <location>
        <begin position="315"/>
        <end position="336"/>
    </location>
</feature>
<dbReference type="SUPFAM" id="SSF53850">
    <property type="entry name" value="Periplasmic binding protein-like II"/>
    <property type="match status" value="1"/>
</dbReference>